<keyword evidence="1" id="KW-0732">Signal</keyword>
<reference evidence="2" key="1">
    <citation type="submission" date="2022-03" db="EMBL/GenBank/DDBJ databases">
        <title>Identification of a novel bacterium isolated from mangrove sediments.</title>
        <authorList>
            <person name="Pan X."/>
        </authorList>
    </citation>
    <scope>NUCLEOTIDE SEQUENCE</scope>
    <source>
        <strain evidence="2">B2637</strain>
    </source>
</reference>
<dbReference type="InterPro" id="IPR011250">
    <property type="entry name" value="OMP/PagP_B-barrel"/>
</dbReference>
<dbReference type="SUPFAM" id="SSF56925">
    <property type="entry name" value="OMPA-like"/>
    <property type="match status" value="1"/>
</dbReference>
<feature type="signal peptide" evidence="1">
    <location>
        <begin position="1"/>
        <end position="34"/>
    </location>
</feature>
<accession>A0ABT0A807</accession>
<protein>
    <recommendedName>
        <fullName evidence="4">Outer membrane protein beta-barrel domain-containing protein</fullName>
    </recommendedName>
</protein>
<organism evidence="2 3">
    <name type="scientific">Novosphingobium mangrovi</name>
    <name type="common">ex Hu et al. 2023</name>
    <dbReference type="NCBI Taxonomy" id="2930094"/>
    <lineage>
        <taxon>Bacteria</taxon>
        <taxon>Pseudomonadati</taxon>
        <taxon>Pseudomonadota</taxon>
        <taxon>Alphaproteobacteria</taxon>
        <taxon>Sphingomonadales</taxon>
        <taxon>Sphingomonadaceae</taxon>
        <taxon>Novosphingobium</taxon>
    </lineage>
</organism>
<proteinExistence type="predicted"/>
<feature type="chain" id="PRO_5046152469" description="Outer membrane protein beta-barrel domain-containing protein" evidence="1">
    <location>
        <begin position="35"/>
        <end position="283"/>
    </location>
</feature>
<gene>
    <name evidence="2" type="ORF">MTR65_01365</name>
</gene>
<dbReference type="Proteomes" id="UP001162802">
    <property type="component" value="Unassembled WGS sequence"/>
</dbReference>
<evidence type="ECO:0000313" key="2">
    <source>
        <dbReference type="EMBL" id="MCJ1959328.1"/>
    </source>
</evidence>
<evidence type="ECO:0000313" key="3">
    <source>
        <dbReference type="Proteomes" id="UP001162802"/>
    </source>
</evidence>
<dbReference type="RefSeq" id="WP_243796521.1">
    <property type="nucleotide sequence ID" value="NZ_JALHAT010000002.1"/>
</dbReference>
<name>A0ABT0A807_9SPHN</name>
<keyword evidence="3" id="KW-1185">Reference proteome</keyword>
<sequence>MDHDVQPRARRARRATALAGALLTSALWQVPAQAQTLADNYWINLQAYIPKVDTKVRATANTQSAIGTDIDMERDLALDRNEVVPAVSLGSRLGKVIVGADFFRLERSGEIGIARDIVFDGTTYPASASIGSSFESDVYRFTVGYAFVQKPDLEIGAALGLHATDFRISLSGEAVIGNDAVQATTRVKKVFAPLPTVGLFGTWQVAPRLEASGRVDYLSLKIKDYDGKLVNVQAGLNYRVLDHLALGVAYRYVDYRLGIEKDAWSGRVRYKMNGPALVLQASF</sequence>
<comment type="caution">
    <text evidence="2">The sequence shown here is derived from an EMBL/GenBank/DDBJ whole genome shotgun (WGS) entry which is preliminary data.</text>
</comment>
<dbReference type="EMBL" id="JALHAT010000002">
    <property type="protein sequence ID" value="MCJ1959328.1"/>
    <property type="molecule type" value="Genomic_DNA"/>
</dbReference>
<dbReference type="Gene3D" id="2.40.160.60">
    <property type="entry name" value="Outer membrane protein transport protein (OMPP1/FadL/TodX)"/>
    <property type="match status" value="1"/>
</dbReference>
<evidence type="ECO:0008006" key="4">
    <source>
        <dbReference type="Google" id="ProtNLM"/>
    </source>
</evidence>
<evidence type="ECO:0000256" key="1">
    <source>
        <dbReference type="SAM" id="SignalP"/>
    </source>
</evidence>